<dbReference type="EMBL" id="JACNLK010000065">
    <property type="protein sequence ID" value="MBC8208958.1"/>
    <property type="molecule type" value="Genomic_DNA"/>
</dbReference>
<gene>
    <name evidence="6" type="ORF">H8E79_07310</name>
</gene>
<dbReference type="InterPro" id="IPR006555">
    <property type="entry name" value="ATP-dep_Helicase_C"/>
</dbReference>
<accession>A0A8J6TAK0</accession>
<comment type="similarity">
    <text evidence="4">Belongs to the helicase family. DinG subfamily.</text>
</comment>
<proteinExistence type="inferred from homology"/>
<keyword evidence="1" id="KW-0547">Nucleotide-binding</keyword>
<dbReference type="PANTHER" id="PTHR11472">
    <property type="entry name" value="DNA REPAIR DEAD HELICASE RAD3/XP-D SUBFAMILY MEMBER"/>
    <property type="match status" value="1"/>
</dbReference>
<comment type="caution">
    <text evidence="6">The sequence shown here is derived from an EMBL/GenBank/DDBJ whole genome shotgun (WGS) entry which is preliminary data.</text>
</comment>
<evidence type="ECO:0000256" key="3">
    <source>
        <dbReference type="ARBA" id="ARBA00022840"/>
    </source>
</evidence>
<dbReference type="Pfam" id="PF13307">
    <property type="entry name" value="Helicase_C_2"/>
    <property type="match status" value="1"/>
</dbReference>
<dbReference type="GO" id="GO:0005524">
    <property type="term" value="F:ATP binding"/>
    <property type="evidence" value="ECO:0007669"/>
    <property type="project" value="UniProtKB-KW"/>
</dbReference>
<evidence type="ECO:0000256" key="4">
    <source>
        <dbReference type="ARBA" id="ARBA00038058"/>
    </source>
</evidence>
<protein>
    <submittedName>
        <fullName evidence="6">ATP-dependent DNA helicase</fullName>
    </submittedName>
</protein>
<evidence type="ECO:0000256" key="2">
    <source>
        <dbReference type="ARBA" id="ARBA00022801"/>
    </source>
</evidence>
<dbReference type="GO" id="GO:0003678">
    <property type="term" value="F:DNA helicase activity"/>
    <property type="evidence" value="ECO:0007669"/>
    <property type="project" value="TreeGrafter"/>
</dbReference>
<dbReference type="GO" id="GO:0016818">
    <property type="term" value="F:hydrolase activity, acting on acid anhydrides, in phosphorus-containing anhydrides"/>
    <property type="evidence" value="ECO:0007669"/>
    <property type="project" value="InterPro"/>
</dbReference>
<evidence type="ECO:0000256" key="1">
    <source>
        <dbReference type="ARBA" id="ARBA00022741"/>
    </source>
</evidence>
<keyword evidence="6" id="KW-0347">Helicase</keyword>
<dbReference type="InterPro" id="IPR027417">
    <property type="entry name" value="P-loop_NTPase"/>
</dbReference>
<dbReference type="PANTHER" id="PTHR11472:SF34">
    <property type="entry name" value="REGULATOR OF TELOMERE ELONGATION HELICASE 1"/>
    <property type="match status" value="1"/>
</dbReference>
<dbReference type="PROSITE" id="PS51193">
    <property type="entry name" value="HELICASE_ATP_BIND_2"/>
    <property type="match status" value="1"/>
</dbReference>
<evidence type="ECO:0000313" key="6">
    <source>
        <dbReference type="EMBL" id="MBC8208958.1"/>
    </source>
</evidence>
<sequence>MKEIFGSTGRLAQALPGYEARPGQLGMAEAVDKLLMANGGRRSEERARLLMVEAETGVGKTLAYLVPALLSGQRLVVSTATITLQDQILKKEIPLLERVLGESIPVVCIKGRQNYLCHYRWYQYSSSDQLSLLADSEMTAITRWLETTETGDRAELDWLADRSPLWPRISAQSDQCLGSDCPEAAACFVAKLRKRAGSARLLVVNHHLFFSDLALRRDGYGEILPRYQGVIFDEAHHLESVASTFFGRRFSSYQLQDLLGDVERQVEADLSAERGDELQSAVRGLRPRLQQFMALFPPRTGRYPLAEARTQVAGWDQELRSLGEGIERLAALLDTEALGGEVWSLYSDRARELIGSLLEIGLEAGQGTEARYVYWYERRERSISLEATPVKVAAELENALYRTVDSCVMTSATLSAGGNFSYVKERLGLGEDCRTLCFHSPFDYANRSLIYVPDREFPEPAASGYDEALRVRTLELLQCSRGRALLLFTSFRALDLMAEFLEERLDHPLLVQGSAPRRVLLERFQEDDHSVLLGVASFWEGVDVPGESLSCVIIDKLPFEVPSDPVIKARMAAVESDGGKPFFDFQVPRAILTLRQGAGRLMRSSRDRGVIAIMDVRIFSKGYGRLFRASLPPSPIVRDLERVRGFFMSDESALPSDVGEVSEE</sequence>
<dbReference type="Pfam" id="PF00270">
    <property type="entry name" value="DEAD"/>
    <property type="match status" value="1"/>
</dbReference>
<keyword evidence="3" id="KW-0067">ATP-binding</keyword>
<keyword evidence="2" id="KW-0378">Hydrolase</keyword>
<organism evidence="6 7">
    <name type="scientific">Candidatus Desulfatifera sulfidica</name>
    <dbReference type="NCBI Taxonomy" id="2841691"/>
    <lineage>
        <taxon>Bacteria</taxon>
        <taxon>Pseudomonadati</taxon>
        <taxon>Thermodesulfobacteriota</taxon>
        <taxon>Desulfobulbia</taxon>
        <taxon>Desulfobulbales</taxon>
        <taxon>Desulfobulbaceae</taxon>
        <taxon>Candidatus Desulfatifera</taxon>
    </lineage>
</organism>
<dbReference type="InterPro" id="IPR011545">
    <property type="entry name" value="DEAD/DEAH_box_helicase_dom"/>
</dbReference>
<dbReference type="AlphaFoldDB" id="A0A8J6TAK0"/>
<evidence type="ECO:0000259" key="5">
    <source>
        <dbReference type="PROSITE" id="PS51193"/>
    </source>
</evidence>
<dbReference type="InterPro" id="IPR014013">
    <property type="entry name" value="Helic_SF1/SF2_ATP-bd_DinG/Rad3"/>
</dbReference>
<reference evidence="6 7" key="1">
    <citation type="submission" date="2020-08" db="EMBL/GenBank/DDBJ databases">
        <title>Bridging the membrane lipid divide: bacteria of the FCB group superphylum have the potential to synthesize archaeal ether lipids.</title>
        <authorList>
            <person name="Villanueva L."/>
            <person name="Von Meijenfeldt F.A.B."/>
            <person name="Westbye A.B."/>
            <person name="Yadav S."/>
            <person name="Hopmans E.C."/>
            <person name="Dutilh B.E."/>
            <person name="Sinninghe Damste J.S."/>
        </authorList>
    </citation>
    <scope>NUCLEOTIDE SEQUENCE [LARGE SCALE GENOMIC DNA]</scope>
    <source>
        <strain evidence="6">NIOZ-UU81</strain>
    </source>
</reference>
<dbReference type="GO" id="GO:0006281">
    <property type="term" value="P:DNA repair"/>
    <property type="evidence" value="ECO:0007669"/>
    <property type="project" value="TreeGrafter"/>
</dbReference>
<dbReference type="SUPFAM" id="SSF52540">
    <property type="entry name" value="P-loop containing nucleoside triphosphate hydrolases"/>
    <property type="match status" value="2"/>
</dbReference>
<dbReference type="Proteomes" id="UP000599024">
    <property type="component" value="Unassembled WGS sequence"/>
</dbReference>
<dbReference type="SMART" id="SM00491">
    <property type="entry name" value="HELICc2"/>
    <property type="match status" value="1"/>
</dbReference>
<dbReference type="Gene3D" id="3.40.50.300">
    <property type="entry name" value="P-loop containing nucleotide triphosphate hydrolases"/>
    <property type="match status" value="2"/>
</dbReference>
<name>A0A8J6TAK0_9BACT</name>
<dbReference type="InterPro" id="IPR045028">
    <property type="entry name" value="DinG/Rad3-like"/>
</dbReference>
<evidence type="ECO:0000313" key="7">
    <source>
        <dbReference type="Proteomes" id="UP000599024"/>
    </source>
</evidence>
<feature type="domain" description="Helicase ATP-binding" evidence="5">
    <location>
        <begin position="10"/>
        <end position="299"/>
    </location>
</feature>
<dbReference type="GO" id="GO:0003676">
    <property type="term" value="F:nucleic acid binding"/>
    <property type="evidence" value="ECO:0007669"/>
    <property type="project" value="InterPro"/>
</dbReference>